<dbReference type="GO" id="GO:0006895">
    <property type="term" value="P:Golgi to endosome transport"/>
    <property type="evidence" value="ECO:0007669"/>
    <property type="project" value="InterPro"/>
</dbReference>
<dbReference type="Proteomes" id="UP000193411">
    <property type="component" value="Unassembled WGS sequence"/>
</dbReference>
<evidence type="ECO:0000259" key="8">
    <source>
        <dbReference type="Pfam" id="PF24597"/>
    </source>
</evidence>
<keyword evidence="4" id="KW-0333">Golgi apparatus</keyword>
<dbReference type="Pfam" id="PF24598">
    <property type="entry name" value="DOP1_C"/>
    <property type="match status" value="1"/>
</dbReference>
<dbReference type="InterPro" id="IPR056457">
    <property type="entry name" value="DOP1_C"/>
</dbReference>
<evidence type="ECO:0000259" key="9">
    <source>
        <dbReference type="Pfam" id="PF24598"/>
    </source>
</evidence>
<feature type="domain" description="DOP1-like middle TPR" evidence="8">
    <location>
        <begin position="302"/>
        <end position="469"/>
    </location>
</feature>
<keyword evidence="3" id="KW-0653">Protein transport</keyword>
<dbReference type="SUPFAM" id="SSF48371">
    <property type="entry name" value="ARM repeat"/>
    <property type="match status" value="1"/>
</dbReference>
<organism evidence="10 11">
    <name type="scientific">Catenaria anguillulae PL171</name>
    <dbReference type="NCBI Taxonomy" id="765915"/>
    <lineage>
        <taxon>Eukaryota</taxon>
        <taxon>Fungi</taxon>
        <taxon>Fungi incertae sedis</taxon>
        <taxon>Blastocladiomycota</taxon>
        <taxon>Blastocladiomycetes</taxon>
        <taxon>Blastocladiales</taxon>
        <taxon>Catenariaceae</taxon>
        <taxon>Catenaria</taxon>
    </lineage>
</organism>
<evidence type="ECO:0000256" key="3">
    <source>
        <dbReference type="ARBA" id="ARBA00022927"/>
    </source>
</evidence>
<dbReference type="EMBL" id="MCFL01000044">
    <property type="protein sequence ID" value="ORZ32586.1"/>
    <property type="molecule type" value="Genomic_DNA"/>
</dbReference>
<evidence type="ECO:0000313" key="11">
    <source>
        <dbReference type="Proteomes" id="UP000193411"/>
    </source>
</evidence>
<sequence length="1605" mass="178527">MSTPDLFTSIPDSDKDELARNPRLRRYAQAVDKVLVSFDSIVEWPDIVTFLSKLGKTVQGHPEFPTIPAKFTIAKRLAQCLNPNLPAGVHQKALETFVIIFEAIGPGNLARDSHIWLYGLFPYFAHAPMSVKPLLLSLVDIHLLPLRLQLHPILRSLLMALLPGLEEEDNEHFDAHLALMDRLQQQVEGDHFFSALWSIVASSPQTRRTALVYLIRRVATLRGSPEQITIALATCFVDKNLLVQRLALDLLVARFPVHRIKAEFGQPDVVYLTGEALKVVLRRDMSLNRRLHAWLLGDDDHYFQQIVRSTLASTLLHYISNSEPICLVRTVKIMISLLDKEEIAISMLQDTLGDVLRAFSSHSQSQPNNAPDDDVRATFCMFLDMLDPIHVWRELVALIGQDGFEACRQLEFHISNVPLGDEEEVYQLHLPLACIRLLQLITSRSNQSHQQLLHSVVVLLGKLATQASFSHALAEPVPACPDSTFIAEFYSGQQSLPVNHVPLVWFVSLTEELIYGLIAPQCTSGSSDTVDILRQCVQIVSTLGGQPGSHDKLVSLVFACTEIDILVPLLKFALLLPSEALAPCATRLLRHIFDCFRPRGDAFDVETVRVFWLLLDRFPSCFRQFIAILNEAVETPDGYDAFGVVWKHSQNRPTLHSSLCEPLFTILQSLQRPGSRLHAERWVRSYLSSYIDVLRLVCSLLSDPLTFREPLSLPIDAEVFAYHGAVDLALMDFAFRTLYVVFSLAGSQLVDTLTKPATLDATTSFGELIVTACCNVLETVHETDQAGNGALHSSACDCLVRVLESNCPISHSLFVRVQDSLCTSLRIAQLHAQHDLQASLLVAALILFRGIGSVQSAMRRGTLLGSNFALALLDSDRPSSPSPSSSTLRSCSPPPSQVPVSLQLALQSALSARSCRPVLDNYIECCMLLVDKLGAFVETLHTILIDQLRKSIFNDRDEMSTLAFLRALQFLFSRAFGTRDKDDLAQTDGPRTANLSESSGGLSSISTYVTGVFSPTASTAQPAFVAPSHWLLPIVVGKLPDVVALMFDVEKEQKRATTHPVANLFTRTSVRLQRLAALAIRSRQGDWVDACILQARTYPTTVEWMTLQVKVSQLDLAVFLTSAMTNVLRRVTNGPKDNIILPVPPASSLPIIAALVTKCNVDFASTWPQVQLFLRDYLNLHPSSVAPEVVVIASKYAEELIDADRKVAKDAIDTFLRMLDSFNVTLVSFVFQADDLQRRGLTPDSAVSAVTKDVTDALLAVCKEVVIPSVRKVIKDTDRASAVFSNIVHYLVQPIFRQTQHPCYNGVLQLMQEIAQVPSSARTWRREVWDHFMDHRFFPVPLVSFPSWSDLLARYAHEADRINEVLNRIAPASSGTLFGSREQEIMTRCQLVRRVSVLLWCSDSDRHIAAVPVLQEKVMDLFGLQHSDMNYELFLLARVLILRFSDMHLTNMWAILVGEMMRILDLHAPDFASSNEVNPSREAIISVTAVCKLLDLVTAMQHSDFQIYLPVFVGEGPSLGLLGGVCSWDEARRSTSNLDIGEQQRTRQLDLLLGDNIGPSQAELGRFAVNFIGRSRHIGSRRTSHVTPNLSAGVVPDLVSSLQHR</sequence>
<dbReference type="PANTHER" id="PTHR14042:SF24">
    <property type="entry name" value="PROTEIN DOPEY-1 HOMOLOG"/>
    <property type="match status" value="1"/>
</dbReference>
<keyword evidence="5" id="KW-0472">Membrane</keyword>
<dbReference type="InterPro" id="IPR040314">
    <property type="entry name" value="DOP1"/>
</dbReference>
<keyword evidence="2" id="KW-0813">Transport</keyword>
<dbReference type="GO" id="GO:0005829">
    <property type="term" value="C:cytosol"/>
    <property type="evidence" value="ECO:0007669"/>
    <property type="project" value="GOC"/>
</dbReference>
<evidence type="ECO:0000259" key="7">
    <source>
        <dbReference type="Pfam" id="PF04118"/>
    </source>
</evidence>
<dbReference type="Pfam" id="PF04118">
    <property type="entry name" value="Dopey_N"/>
    <property type="match status" value="1"/>
</dbReference>
<evidence type="ECO:0000256" key="5">
    <source>
        <dbReference type="ARBA" id="ARBA00023136"/>
    </source>
</evidence>
<dbReference type="STRING" id="765915.A0A1Y2HDD1"/>
<dbReference type="GO" id="GO:0005802">
    <property type="term" value="C:trans-Golgi network"/>
    <property type="evidence" value="ECO:0007669"/>
    <property type="project" value="TreeGrafter"/>
</dbReference>
<protein>
    <submittedName>
        <fullName evidence="10">Dopey, N-terminal-domain-containing protein</fullName>
    </submittedName>
</protein>
<evidence type="ECO:0000256" key="4">
    <source>
        <dbReference type="ARBA" id="ARBA00023034"/>
    </source>
</evidence>
<evidence type="ECO:0000256" key="6">
    <source>
        <dbReference type="ARBA" id="ARBA00046326"/>
    </source>
</evidence>
<dbReference type="Pfam" id="PF24597">
    <property type="entry name" value="TPR_DOP1_M"/>
    <property type="match status" value="1"/>
</dbReference>
<reference evidence="10 11" key="1">
    <citation type="submission" date="2016-07" db="EMBL/GenBank/DDBJ databases">
        <title>Pervasive Adenine N6-methylation of Active Genes in Fungi.</title>
        <authorList>
            <consortium name="DOE Joint Genome Institute"/>
            <person name="Mondo S.J."/>
            <person name="Dannebaum R.O."/>
            <person name="Kuo R.C."/>
            <person name="Labutti K."/>
            <person name="Haridas S."/>
            <person name="Kuo A."/>
            <person name="Salamov A."/>
            <person name="Ahrendt S.R."/>
            <person name="Lipzen A."/>
            <person name="Sullivan W."/>
            <person name="Andreopoulos W.B."/>
            <person name="Clum A."/>
            <person name="Lindquist E."/>
            <person name="Daum C."/>
            <person name="Ramamoorthy G.K."/>
            <person name="Gryganskyi A."/>
            <person name="Culley D."/>
            <person name="Magnuson J.K."/>
            <person name="James T.Y."/>
            <person name="O'Malley M.A."/>
            <person name="Stajich J.E."/>
            <person name="Spatafora J.W."/>
            <person name="Visel A."/>
            <person name="Grigoriev I.V."/>
        </authorList>
    </citation>
    <scope>NUCLEOTIDE SEQUENCE [LARGE SCALE GENOMIC DNA]</scope>
    <source>
        <strain evidence="10 11">PL171</strain>
    </source>
</reference>
<evidence type="ECO:0000256" key="1">
    <source>
        <dbReference type="ARBA" id="ARBA00004395"/>
    </source>
</evidence>
<keyword evidence="11" id="KW-1185">Reference proteome</keyword>
<evidence type="ECO:0000313" key="10">
    <source>
        <dbReference type="EMBL" id="ORZ32586.1"/>
    </source>
</evidence>
<accession>A0A1Y2HDD1</accession>
<dbReference type="PANTHER" id="PTHR14042">
    <property type="entry name" value="DOPEY-RELATED"/>
    <property type="match status" value="1"/>
</dbReference>
<evidence type="ECO:0000256" key="2">
    <source>
        <dbReference type="ARBA" id="ARBA00022448"/>
    </source>
</evidence>
<name>A0A1Y2HDD1_9FUNG</name>
<feature type="domain" description="DOP1 N-terminal" evidence="7">
    <location>
        <begin position="23"/>
        <end position="299"/>
    </location>
</feature>
<dbReference type="InterPro" id="IPR056458">
    <property type="entry name" value="TPR_DOP1_M"/>
</dbReference>
<comment type="subcellular location">
    <subcellularLocation>
        <location evidence="1">Golgi apparatus membrane</location>
        <topology evidence="1">Peripheral membrane protein</topology>
    </subcellularLocation>
</comment>
<comment type="caution">
    <text evidence="10">The sequence shown here is derived from an EMBL/GenBank/DDBJ whole genome shotgun (WGS) entry which is preliminary data.</text>
</comment>
<dbReference type="InterPro" id="IPR016024">
    <property type="entry name" value="ARM-type_fold"/>
</dbReference>
<comment type="similarity">
    <text evidence="6">Belongs to the DOP1 family.</text>
</comment>
<proteinExistence type="inferred from homology"/>
<dbReference type="InterPro" id="IPR007249">
    <property type="entry name" value="DOP1_N"/>
</dbReference>
<dbReference type="GO" id="GO:0000139">
    <property type="term" value="C:Golgi membrane"/>
    <property type="evidence" value="ECO:0007669"/>
    <property type="project" value="UniProtKB-SubCell"/>
</dbReference>
<feature type="domain" description="DOP1-like C-terminal" evidence="9">
    <location>
        <begin position="1167"/>
        <end position="1513"/>
    </location>
</feature>
<gene>
    <name evidence="10" type="ORF">BCR44DRAFT_62949</name>
</gene>
<dbReference type="GO" id="GO:0005768">
    <property type="term" value="C:endosome"/>
    <property type="evidence" value="ECO:0007669"/>
    <property type="project" value="TreeGrafter"/>
</dbReference>
<dbReference type="OrthoDB" id="297643at2759"/>
<dbReference type="GO" id="GO:0015031">
    <property type="term" value="P:protein transport"/>
    <property type="evidence" value="ECO:0007669"/>
    <property type="project" value="UniProtKB-KW"/>
</dbReference>